<dbReference type="GeneID" id="8585306"/>
<evidence type="ECO:0000256" key="1">
    <source>
        <dbReference type="SAM" id="MobiDB-lite"/>
    </source>
</evidence>
<evidence type="ECO:0000313" key="5">
    <source>
        <dbReference type="WormBase" id="CBG08190"/>
    </source>
</evidence>
<feature type="compositionally biased region" description="Basic and acidic residues" evidence="1">
    <location>
        <begin position="583"/>
        <end position="598"/>
    </location>
</feature>
<dbReference type="WormBase" id="CBG08190">
    <property type="protein sequence ID" value="CBP07852"/>
    <property type="gene ID" value="WBGene00030040"/>
</dbReference>
<dbReference type="InParanoid" id="A8X612"/>
<feature type="chain" id="PRO_5012519638" evidence="2">
    <location>
        <begin position="16"/>
        <end position="794"/>
    </location>
</feature>
<protein>
    <submittedName>
        <fullName evidence="3">Protein CBG08190</fullName>
    </submittedName>
</protein>
<feature type="compositionally biased region" description="Polar residues" evidence="1">
    <location>
        <begin position="661"/>
        <end position="676"/>
    </location>
</feature>
<feature type="signal peptide" evidence="2">
    <location>
        <begin position="1"/>
        <end position="15"/>
    </location>
</feature>
<feature type="compositionally biased region" description="Basic and acidic residues" evidence="1">
    <location>
        <begin position="425"/>
        <end position="441"/>
    </location>
</feature>
<dbReference type="STRING" id="6238.A8X612"/>
<feature type="compositionally biased region" description="Basic and acidic residues" evidence="1">
    <location>
        <begin position="531"/>
        <end position="542"/>
    </location>
</feature>
<evidence type="ECO:0000256" key="2">
    <source>
        <dbReference type="SAM" id="SignalP"/>
    </source>
</evidence>
<dbReference type="RefSeq" id="XP_045093706.1">
    <property type="nucleotide sequence ID" value="XM_045238738.1"/>
</dbReference>
<feature type="compositionally biased region" description="Polar residues" evidence="1">
    <location>
        <begin position="486"/>
        <end position="497"/>
    </location>
</feature>
<sequence length="794" mass="90354">MFLIVILSIHRVVLSVIVHGLTPNLYTMNSGLEPYCTTIPEFIEVLDNFGTANMTLYNLIKETEVFINCSPPKKKSMVEKYRRFHIWVEEEIDILHENLDIATKNGKDEVIEFNVTIFDIWNRVLQRLSKKFETDQRDFSHLYLFQRFVAHSEAMKVALPLISNAIFIMMHGVYGTQFIVYPDVDEMDIKANKFYEETGKRFHEKKMLQVDRGTEEVMKYITDPEKKKIIETKYQASKQKYEDKMYYFLLCRQWPRYVLKVETFHRRELLMPKQLVLHVADDSDAEIDVVNVDEDDERLPIHIRMNPLGYNHDESDSDQSGYYDDYEEPDNVESNGDVKQLETDVNQDRQEASAQKENEDCIPRPTHDEFLSSSQSSANRIPEPRKNNSTKMIPSLQNPVPRQLLYVHGPISQEEPGSEQSQSKYLEKKCKAEKDEQKQDMICHEKLAQRTLNEESLEALENPGRLKKAPGSPKENSTLYGKFDCENNQNIFGTSESEGGENDPTKNKSAESVDGGSEQTNEPANSNSKRAYKESESSEKSTNKTSSSSTKATEFSEVSNNQQQSTQSSGSGIPNSAPGQTHETPKPPEKTRNNDFKSMKNPSVNLVHKSSSLPNLTPKDQTDLKKGASITKNSSSSNSLESDVKQKSISGTPPLNYDIGTPQSFHSTSSMGSNPASPEHLEAPPSIQTLQTSGSRDSAPLDETKEKKKSVDLSLEKTYELVDQEKITPSLKLQSNREDRQPKKNRKLLNIVLQQATDAYRLACETYSEEGRARFEKLTIVLHHNENANINFVP</sequence>
<dbReference type="eggNOG" id="ENOG502RT6J">
    <property type="taxonomic scope" value="Eukaryota"/>
</dbReference>
<reference evidence="3 4" key="2">
    <citation type="journal article" date="2011" name="PLoS Genet.">
        <title>Caenorhabditis briggsae recombinant inbred line genotypes reveal inter-strain incompatibility and the evolution of recombination.</title>
        <authorList>
            <person name="Ross J.A."/>
            <person name="Koboldt D.C."/>
            <person name="Staisch J.E."/>
            <person name="Chamberlin H.M."/>
            <person name="Gupta B.P."/>
            <person name="Miller R.D."/>
            <person name="Baird S.E."/>
            <person name="Haag E.S."/>
        </authorList>
    </citation>
    <scope>NUCLEOTIDE SEQUENCE [LARGE SCALE GENOMIC DNA]</scope>
    <source>
        <strain evidence="3 4">AF16</strain>
    </source>
</reference>
<gene>
    <name evidence="3 5" type="ORF">CBG08190</name>
    <name evidence="3" type="ORF">CBG_08190</name>
</gene>
<feature type="compositionally biased region" description="Basic and acidic residues" evidence="1">
    <location>
        <begin position="339"/>
        <end position="370"/>
    </location>
</feature>
<proteinExistence type="predicted"/>
<dbReference type="Proteomes" id="UP000008549">
    <property type="component" value="Unassembled WGS sequence"/>
</dbReference>
<feature type="compositionally biased region" description="Polar residues" evidence="1">
    <location>
        <begin position="686"/>
        <end position="696"/>
    </location>
</feature>
<dbReference type="CTD" id="8585306"/>
<evidence type="ECO:0000313" key="4">
    <source>
        <dbReference type="Proteomes" id="UP000008549"/>
    </source>
</evidence>
<feature type="compositionally biased region" description="Low complexity" evidence="1">
    <location>
        <begin position="412"/>
        <end position="423"/>
    </location>
</feature>
<feature type="compositionally biased region" description="Low complexity" evidence="1">
    <location>
        <begin position="543"/>
        <end position="572"/>
    </location>
</feature>
<feature type="region of interest" description="Disordered" evidence="1">
    <location>
        <begin position="307"/>
        <end position="441"/>
    </location>
</feature>
<feature type="compositionally biased region" description="Polar residues" evidence="1">
    <location>
        <begin position="573"/>
        <end position="582"/>
    </location>
</feature>
<dbReference type="HOGENOM" id="CLU_353825_0_0_1"/>
<keyword evidence="4" id="KW-1185">Reference proteome</keyword>
<dbReference type="AlphaFoldDB" id="A8X612"/>
<dbReference type="EMBL" id="HE600971">
    <property type="protein sequence ID" value="CAP28073.2"/>
    <property type="molecule type" value="Genomic_DNA"/>
</dbReference>
<keyword evidence="2" id="KW-0732">Signal</keyword>
<evidence type="ECO:0000313" key="3">
    <source>
        <dbReference type="EMBL" id="CAP28073.2"/>
    </source>
</evidence>
<feature type="region of interest" description="Disordered" evidence="1">
    <location>
        <begin position="454"/>
        <end position="710"/>
    </location>
</feature>
<dbReference type="KEGG" id="cbr:CBG_08190"/>
<name>A8X612_CAEBR</name>
<reference evidence="3 4" key="1">
    <citation type="journal article" date="2003" name="PLoS Biol.">
        <title>The genome sequence of Caenorhabditis briggsae: a platform for comparative genomics.</title>
        <authorList>
            <person name="Stein L.D."/>
            <person name="Bao Z."/>
            <person name="Blasiar D."/>
            <person name="Blumenthal T."/>
            <person name="Brent M.R."/>
            <person name="Chen N."/>
            <person name="Chinwalla A."/>
            <person name="Clarke L."/>
            <person name="Clee C."/>
            <person name="Coghlan A."/>
            <person name="Coulson A."/>
            <person name="D'Eustachio P."/>
            <person name="Fitch D.H."/>
            <person name="Fulton L.A."/>
            <person name="Fulton R.E."/>
            <person name="Griffiths-Jones S."/>
            <person name="Harris T.W."/>
            <person name="Hillier L.W."/>
            <person name="Kamath R."/>
            <person name="Kuwabara P.E."/>
            <person name="Mardis E.R."/>
            <person name="Marra M.A."/>
            <person name="Miner T.L."/>
            <person name="Minx P."/>
            <person name="Mullikin J.C."/>
            <person name="Plumb R.W."/>
            <person name="Rogers J."/>
            <person name="Schein J.E."/>
            <person name="Sohrmann M."/>
            <person name="Spieth J."/>
            <person name="Stajich J.E."/>
            <person name="Wei C."/>
            <person name="Willey D."/>
            <person name="Wilson R.K."/>
            <person name="Durbin R."/>
            <person name="Waterston R.H."/>
        </authorList>
    </citation>
    <scope>NUCLEOTIDE SEQUENCE [LARGE SCALE GENOMIC DNA]</scope>
    <source>
        <strain evidence="3 4">AF16</strain>
    </source>
</reference>
<organism evidence="3 4">
    <name type="scientific">Caenorhabditis briggsae</name>
    <dbReference type="NCBI Taxonomy" id="6238"/>
    <lineage>
        <taxon>Eukaryota</taxon>
        <taxon>Metazoa</taxon>
        <taxon>Ecdysozoa</taxon>
        <taxon>Nematoda</taxon>
        <taxon>Chromadorea</taxon>
        <taxon>Rhabditida</taxon>
        <taxon>Rhabditina</taxon>
        <taxon>Rhabditomorpha</taxon>
        <taxon>Rhabditoidea</taxon>
        <taxon>Rhabditidae</taxon>
        <taxon>Peloderinae</taxon>
        <taxon>Caenorhabditis</taxon>
    </lineage>
</organism>
<accession>A8X612</accession>
<feature type="compositionally biased region" description="Polar residues" evidence="1">
    <location>
        <begin position="517"/>
        <end position="529"/>
    </location>
</feature>
<feature type="compositionally biased region" description="Polar residues" evidence="1">
    <location>
        <begin position="387"/>
        <end position="400"/>
    </location>
</feature>
<feature type="compositionally biased region" description="Polar residues" evidence="1">
    <location>
        <begin position="600"/>
        <end position="619"/>
    </location>
</feature>